<proteinExistence type="predicted"/>
<protein>
    <submittedName>
        <fullName evidence="1">8951_t:CDS:1</fullName>
    </submittedName>
</protein>
<evidence type="ECO:0000313" key="1">
    <source>
        <dbReference type="EMBL" id="CAG8709407.1"/>
    </source>
</evidence>
<evidence type="ECO:0000313" key="2">
    <source>
        <dbReference type="Proteomes" id="UP000789901"/>
    </source>
</evidence>
<organism evidence="1 2">
    <name type="scientific">Gigaspora margarita</name>
    <dbReference type="NCBI Taxonomy" id="4874"/>
    <lineage>
        <taxon>Eukaryota</taxon>
        <taxon>Fungi</taxon>
        <taxon>Fungi incertae sedis</taxon>
        <taxon>Mucoromycota</taxon>
        <taxon>Glomeromycotina</taxon>
        <taxon>Glomeromycetes</taxon>
        <taxon>Diversisporales</taxon>
        <taxon>Gigasporaceae</taxon>
        <taxon>Gigaspora</taxon>
    </lineage>
</organism>
<dbReference type="EMBL" id="CAJVQB010007809">
    <property type="protein sequence ID" value="CAG8709407.1"/>
    <property type="molecule type" value="Genomic_DNA"/>
</dbReference>
<dbReference type="Proteomes" id="UP000789901">
    <property type="component" value="Unassembled WGS sequence"/>
</dbReference>
<name>A0ABN7UZR0_GIGMA</name>
<keyword evidence="2" id="KW-1185">Reference proteome</keyword>
<gene>
    <name evidence="1" type="ORF">GMARGA_LOCUS12645</name>
</gene>
<sequence length="266" mass="30987">MPISEVYLKEETMNNNKLQESKCKSMVSEFSNIDKSMEKNSIVFGLKVEDELDDWDAAERQVQNHAIEDYNLEDNNKLKNDDIKFVEDDYKSSILNLYSIIQDLDSASIHEVSTIEENKMHFIALYGKEVTITICSNQQASNNEFIFEHQIATNFDILNEIRYTHKLSETVKQNLSYKTKYNQEKETKIYNKQLDHKISISNSYQVHTKGAQKKYLKSALDDVFNAIANKQYNSKTDKDIGDQIKYVCSNCKSTRHNDRTCDLKKK</sequence>
<reference evidence="1 2" key="1">
    <citation type="submission" date="2021-06" db="EMBL/GenBank/DDBJ databases">
        <authorList>
            <person name="Kallberg Y."/>
            <person name="Tangrot J."/>
            <person name="Rosling A."/>
        </authorList>
    </citation>
    <scope>NUCLEOTIDE SEQUENCE [LARGE SCALE GENOMIC DNA]</scope>
    <source>
        <strain evidence="1 2">120-4 pot B 10/14</strain>
    </source>
</reference>
<comment type="caution">
    <text evidence="1">The sequence shown here is derived from an EMBL/GenBank/DDBJ whole genome shotgun (WGS) entry which is preliminary data.</text>
</comment>
<accession>A0ABN7UZR0</accession>